<dbReference type="InterPro" id="IPR020818">
    <property type="entry name" value="Chaperonin_GroES"/>
</dbReference>
<proteinExistence type="inferred from homology"/>
<dbReference type="eggNOG" id="KOG1641">
    <property type="taxonomic scope" value="Eukaryota"/>
</dbReference>
<evidence type="ECO:0000256" key="3">
    <source>
        <dbReference type="RuleBase" id="RU003479"/>
    </source>
</evidence>
<dbReference type="GO" id="GO:0051087">
    <property type="term" value="F:protein-folding chaperone binding"/>
    <property type="evidence" value="ECO:0007669"/>
    <property type="project" value="TreeGrafter"/>
</dbReference>
<dbReference type="STRING" id="667725.A0A0L0FPI2"/>
<dbReference type="AlphaFoldDB" id="A0A0L0FPI2"/>
<dbReference type="GO" id="GO:0005739">
    <property type="term" value="C:mitochondrion"/>
    <property type="evidence" value="ECO:0007669"/>
    <property type="project" value="TreeGrafter"/>
</dbReference>
<dbReference type="InterPro" id="IPR037124">
    <property type="entry name" value="Chaperonin_GroES_sf"/>
</dbReference>
<reference evidence="4 5" key="1">
    <citation type="submission" date="2011-02" db="EMBL/GenBank/DDBJ databases">
        <title>The Genome Sequence of Sphaeroforma arctica JP610.</title>
        <authorList>
            <consortium name="The Broad Institute Genome Sequencing Platform"/>
            <person name="Russ C."/>
            <person name="Cuomo C."/>
            <person name="Young S.K."/>
            <person name="Zeng Q."/>
            <person name="Gargeya S."/>
            <person name="Alvarado L."/>
            <person name="Berlin A."/>
            <person name="Chapman S.B."/>
            <person name="Chen Z."/>
            <person name="Freedman E."/>
            <person name="Gellesch M."/>
            <person name="Goldberg J."/>
            <person name="Griggs A."/>
            <person name="Gujja S."/>
            <person name="Heilman E."/>
            <person name="Heiman D."/>
            <person name="Howarth C."/>
            <person name="Mehta T."/>
            <person name="Neiman D."/>
            <person name="Pearson M."/>
            <person name="Roberts A."/>
            <person name="Saif S."/>
            <person name="Shea T."/>
            <person name="Shenoy N."/>
            <person name="Sisk P."/>
            <person name="Stolte C."/>
            <person name="Sykes S."/>
            <person name="White J."/>
            <person name="Yandava C."/>
            <person name="Burger G."/>
            <person name="Gray M.W."/>
            <person name="Holland P.W.H."/>
            <person name="King N."/>
            <person name="Lang F.B.F."/>
            <person name="Roger A.J."/>
            <person name="Ruiz-Trillo I."/>
            <person name="Haas B."/>
            <person name="Nusbaum C."/>
            <person name="Birren B."/>
        </authorList>
    </citation>
    <scope>NUCLEOTIDE SEQUENCE [LARGE SCALE GENOMIC DNA]</scope>
    <source>
        <strain evidence="4 5">JP610</strain>
    </source>
</reference>
<dbReference type="GO" id="GO:0005524">
    <property type="term" value="F:ATP binding"/>
    <property type="evidence" value="ECO:0007669"/>
    <property type="project" value="InterPro"/>
</dbReference>
<dbReference type="PANTHER" id="PTHR10772">
    <property type="entry name" value="10 KDA HEAT SHOCK PROTEIN"/>
    <property type="match status" value="1"/>
</dbReference>
<dbReference type="OrthoDB" id="184876at2759"/>
<dbReference type="GO" id="GO:0046872">
    <property type="term" value="F:metal ion binding"/>
    <property type="evidence" value="ECO:0007669"/>
    <property type="project" value="TreeGrafter"/>
</dbReference>
<dbReference type="EMBL" id="KQ242457">
    <property type="protein sequence ID" value="KNC78614.1"/>
    <property type="molecule type" value="Genomic_DNA"/>
</dbReference>
<gene>
    <name evidence="4" type="ORF">SARC_08960</name>
</gene>
<dbReference type="FunFam" id="2.30.33.40:FF:000002">
    <property type="entry name" value="10 kDa chaperonin, mitochondrial"/>
    <property type="match status" value="1"/>
</dbReference>
<evidence type="ECO:0000313" key="5">
    <source>
        <dbReference type="Proteomes" id="UP000054560"/>
    </source>
</evidence>
<dbReference type="SUPFAM" id="SSF50129">
    <property type="entry name" value="GroES-like"/>
    <property type="match status" value="1"/>
</dbReference>
<evidence type="ECO:0000256" key="1">
    <source>
        <dbReference type="ARBA" id="ARBA00006975"/>
    </source>
</evidence>
<comment type="similarity">
    <text evidence="1 3">Belongs to the GroES chaperonin family.</text>
</comment>
<dbReference type="SMART" id="SM00883">
    <property type="entry name" value="Cpn10"/>
    <property type="match status" value="1"/>
</dbReference>
<dbReference type="CDD" id="cd00320">
    <property type="entry name" value="cpn10"/>
    <property type="match status" value="1"/>
</dbReference>
<dbReference type="HAMAP" id="MF_00580">
    <property type="entry name" value="CH10"/>
    <property type="match status" value="1"/>
</dbReference>
<dbReference type="PRINTS" id="PR00297">
    <property type="entry name" value="CHAPERONIN10"/>
</dbReference>
<sequence length="100" mass="10380">MSAVTKFRPLFDRVLVQRLVAETRTAGGVILPEAAQSKVNEGTIVAVGPGAAASNGSIVTPVVNVGEKVVLPEYGGTPLKLGGEEYTLYREAEIVGVLDA</sequence>
<keyword evidence="5" id="KW-1185">Reference proteome</keyword>
<dbReference type="GeneID" id="25909464"/>
<dbReference type="Gene3D" id="2.30.33.40">
    <property type="entry name" value="GroES chaperonin"/>
    <property type="match status" value="1"/>
</dbReference>
<dbReference type="InterPro" id="IPR018369">
    <property type="entry name" value="Chaprnonin_Cpn10_CS"/>
</dbReference>
<keyword evidence="2 3" id="KW-0143">Chaperone</keyword>
<accession>A0A0L0FPI2</accession>
<dbReference type="PANTHER" id="PTHR10772:SF0">
    <property type="entry name" value="10 KDA HEAT SHOCK PROTEIN, MITOCHONDRIAL"/>
    <property type="match status" value="1"/>
</dbReference>
<dbReference type="InterPro" id="IPR011032">
    <property type="entry name" value="GroES-like_sf"/>
</dbReference>
<dbReference type="Pfam" id="PF00166">
    <property type="entry name" value="Cpn10"/>
    <property type="match status" value="1"/>
</dbReference>
<dbReference type="RefSeq" id="XP_014152516.1">
    <property type="nucleotide sequence ID" value="XM_014297041.1"/>
</dbReference>
<dbReference type="PROSITE" id="PS00681">
    <property type="entry name" value="CHAPERONINS_CPN10"/>
    <property type="match status" value="1"/>
</dbReference>
<evidence type="ECO:0000313" key="4">
    <source>
        <dbReference type="EMBL" id="KNC78614.1"/>
    </source>
</evidence>
<dbReference type="GO" id="GO:0051082">
    <property type="term" value="F:unfolded protein binding"/>
    <property type="evidence" value="ECO:0007669"/>
    <property type="project" value="TreeGrafter"/>
</dbReference>
<protein>
    <submittedName>
        <fullName evidence="4">Hsp10-like protein</fullName>
    </submittedName>
</protein>
<organism evidence="4 5">
    <name type="scientific">Sphaeroforma arctica JP610</name>
    <dbReference type="NCBI Taxonomy" id="667725"/>
    <lineage>
        <taxon>Eukaryota</taxon>
        <taxon>Ichthyosporea</taxon>
        <taxon>Ichthyophonida</taxon>
        <taxon>Sphaeroforma</taxon>
    </lineage>
</organism>
<evidence type="ECO:0000256" key="2">
    <source>
        <dbReference type="ARBA" id="ARBA00023186"/>
    </source>
</evidence>
<dbReference type="Proteomes" id="UP000054560">
    <property type="component" value="Unassembled WGS sequence"/>
</dbReference>
<name>A0A0L0FPI2_9EUKA</name>
<dbReference type="GO" id="GO:0044183">
    <property type="term" value="F:protein folding chaperone"/>
    <property type="evidence" value="ECO:0007669"/>
    <property type="project" value="InterPro"/>
</dbReference>